<evidence type="ECO:0000313" key="3">
    <source>
        <dbReference type="Proteomes" id="UP001196413"/>
    </source>
</evidence>
<keyword evidence="1" id="KW-0732">Signal</keyword>
<name>A0AAD5N651_PARTN</name>
<evidence type="ECO:0000313" key="2">
    <source>
        <dbReference type="EMBL" id="KAJ1360979.1"/>
    </source>
</evidence>
<keyword evidence="3" id="KW-1185">Reference proteome</keyword>
<protein>
    <submittedName>
        <fullName evidence="2">Uncharacterized protein</fullName>
    </submittedName>
</protein>
<evidence type="ECO:0000256" key="1">
    <source>
        <dbReference type="SAM" id="SignalP"/>
    </source>
</evidence>
<feature type="chain" id="PRO_5042160339" evidence="1">
    <location>
        <begin position="24"/>
        <end position="422"/>
    </location>
</feature>
<proteinExistence type="predicted"/>
<organism evidence="2 3">
    <name type="scientific">Parelaphostrongylus tenuis</name>
    <name type="common">Meningeal worm</name>
    <dbReference type="NCBI Taxonomy" id="148309"/>
    <lineage>
        <taxon>Eukaryota</taxon>
        <taxon>Metazoa</taxon>
        <taxon>Ecdysozoa</taxon>
        <taxon>Nematoda</taxon>
        <taxon>Chromadorea</taxon>
        <taxon>Rhabditida</taxon>
        <taxon>Rhabditina</taxon>
        <taxon>Rhabditomorpha</taxon>
        <taxon>Strongyloidea</taxon>
        <taxon>Metastrongylidae</taxon>
        <taxon>Parelaphostrongylus</taxon>
    </lineage>
</organism>
<feature type="signal peptide" evidence="1">
    <location>
        <begin position="1"/>
        <end position="23"/>
    </location>
</feature>
<reference evidence="2" key="1">
    <citation type="submission" date="2021-06" db="EMBL/GenBank/DDBJ databases">
        <title>Parelaphostrongylus tenuis whole genome reference sequence.</title>
        <authorList>
            <person name="Garwood T.J."/>
            <person name="Larsen P.A."/>
            <person name="Fountain-Jones N.M."/>
            <person name="Garbe J.R."/>
            <person name="Macchietto M.G."/>
            <person name="Kania S.A."/>
            <person name="Gerhold R.W."/>
            <person name="Richards J.E."/>
            <person name="Wolf T.M."/>
        </authorList>
    </citation>
    <scope>NUCLEOTIDE SEQUENCE</scope>
    <source>
        <strain evidence="2">MNPRO001-30</strain>
        <tissue evidence="2">Meninges</tissue>
    </source>
</reference>
<dbReference type="PROSITE" id="PS51257">
    <property type="entry name" value="PROKAR_LIPOPROTEIN"/>
    <property type="match status" value="1"/>
</dbReference>
<gene>
    <name evidence="2" type="ORF">KIN20_020120</name>
</gene>
<dbReference type="EMBL" id="JAHQIW010004068">
    <property type="protein sequence ID" value="KAJ1360979.1"/>
    <property type="molecule type" value="Genomic_DNA"/>
</dbReference>
<sequence>MERFATDIFLIPLLVTISSTTLGCGVMPASQARTRSFTVSGFSLPVAMVYTDASVVTQVPNVAANKRQAQSFVQRLVMQTVLDVLERQARSALLPDAIISSILDQLTVSVTYEPLLCQKLLKLGEELEDKKVNCIIVGDTVTATCALVPTKNMKKCDTTNDQVTITPVSSNYTSISGTLTTTNIIMANWSRVDVGKCTKQSHTTVGIGSISIVLLLGHCHCWRKLNLDIASGLPIIQERTEPNSRSSKNVLVTGQKNQPGVCGEGHVLGGLCICYCEILKVNDKNGRPHAECGEAENRRFCGKKYASVQSCEKVRTKRQSAGCVTGNAAILGVMEHISDEDQAPPHQRLVHQSTLCRESTVEKKIKADEQADLLKKTVTIKLLPGRIVVLHRDDFLVSYDRVCLPQLHNRLPKFRDSLPSVL</sequence>
<accession>A0AAD5N651</accession>
<dbReference type="Proteomes" id="UP001196413">
    <property type="component" value="Unassembled WGS sequence"/>
</dbReference>
<comment type="caution">
    <text evidence="2">The sequence shown here is derived from an EMBL/GenBank/DDBJ whole genome shotgun (WGS) entry which is preliminary data.</text>
</comment>
<dbReference type="AlphaFoldDB" id="A0AAD5N651"/>